<dbReference type="Pfam" id="PF11716">
    <property type="entry name" value="MDMPI_N"/>
    <property type="match status" value="1"/>
</dbReference>
<dbReference type="InterPro" id="IPR017520">
    <property type="entry name" value="CHP03086"/>
</dbReference>
<name>A0ABS5ABD2_9PSEU</name>
<evidence type="ECO:0000313" key="3">
    <source>
        <dbReference type="Proteomes" id="UP001519363"/>
    </source>
</evidence>
<dbReference type="InterPro" id="IPR024344">
    <property type="entry name" value="MDMPI_metal-binding"/>
</dbReference>
<dbReference type="InterPro" id="IPR017517">
    <property type="entry name" value="Maleyloyr_isom"/>
</dbReference>
<feature type="domain" description="Mycothiol-dependent maleylpyruvate isomerase metal-binding" evidence="1">
    <location>
        <begin position="11"/>
        <end position="132"/>
    </location>
</feature>
<accession>A0ABS5ABD2</accession>
<dbReference type="RefSeq" id="WP_086781956.1">
    <property type="nucleotide sequence ID" value="NZ_JAGIOO010000001.1"/>
</dbReference>
<reference evidence="2 3" key="1">
    <citation type="submission" date="2021-03" db="EMBL/GenBank/DDBJ databases">
        <title>Sequencing the genomes of 1000 actinobacteria strains.</title>
        <authorList>
            <person name="Klenk H.-P."/>
        </authorList>
    </citation>
    <scope>NUCLEOTIDE SEQUENCE [LARGE SCALE GENOMIC DNA]</scope>
    <source>
        <strain evidence="2 3">DSM 44580</strain>
    </source>
</reference>
<gene>
    <name evidence="2" type="ORF">JOF53_002775</name>
</gene>
<keyword evidence="3" id="KW-1185">Reference proteome</keyword>
<organism evidence="2 3">
    <name type="scientific">Crossiella equi</name>
    <dbReference type="NCBI Taxonomy" id="130796"/>
    <lineage>
        <taxon>Bacteria</taxon>
        <taxon>Bacillati</taxon>
        <taxon>Actinomycetota</taxon>
        <taxon>Actinomycetes</taxon>
        <taxon>Pseudonocardiales</taxon>
        <taxon>Pseudonocardiaceae</taxon>
        <taxon>Crossiella</taxon>
    </lineage>
</organism>
<dbReference type="EMBL" id="JAGIOO010000001">
    <property type="protein sequence ID" value="MBP2473903.1"/>
    <property type="molecule type" value="Genomic_DNA"/>
</dbReference>
<proteinExistence type="predicted"/>
<protein>
    <submittedName>
        <fullName evidence="2">Uncharacterized protein (TIGR03086 family)</fullName>
    </submittedName>
</protein>
<dbReference type="Gene3D" id="1.20.120.450">
    <property type="entry name" value="dinb family like domain"/>
    <property type="match status" value="1"/>
</dbReference>
<comment type="caution">
    <text evidence="2">The sequence shown here is derived from an EMBL/GenBank/DDBJ whole genome shotgun (WGS) entry which is preliminary data.</text>
</comment>
<dbReference type="InterPro" id="IPR034660">
    <property type="entry name" value="DinB/YfiT-like"/>
</dbReference>
<dbReference type="NCBIfam" id="TIGR03083">
    <property type="entry name" value="maleylpyruvate isomerase family mycothiol-dependent enzyme"/>
    <property type="match status" value="1"/>
</dbReference>
<sequence length="197" mass="21136">MTEAVLARHAEALDLFGGLVHEVRGTRWEAPTPCADWTVRDLVNHLTAEQLWVPDLVTERRATTDLGEAHAGDVLGEEPAATWDEAAEGARAAFNAPDALDGTVTLSYGESATHDYCAEMTLDAVVHSWDLARALGADDTLPPALVSFALAWVEPQAQVLAASSYFGEPVEVAEDADDQTRLLALLGRSRDWPSGTS</sequence>
<evidence type="ECO:0000313" key="2">
    <source>
        <dbReference type="EMBL" id="MBP2473903.1"/>
    </source>
</evidence>
<dbReference type="SUPFAM" id="SSF109854">
    <property type="entry name" value="DinB/YfiT-like putative metalloenzymes"/>
    <property type="match status" value="1"/>
</dbReference>
<dbReference type="Proteomes" id="UP001519363">
    <property type="component" value="Unassembled WGS sequence"/>
</dbReference>
<dbReference type="NCBIfam" id="TIGR03086">
    <property type="entry name" value="TIGR03086 family metal-binding protein"/>
    <property type="match status" value="1"/>
</dbReference>
<evidence type="ECO:0000259" key="1">
    <source>
        <dbReference type="Pfam" id="PF11716"/>
    </source>
</evidence>